<dbReference type="GO" id="GO:0000166">
    <property type="term" value="F:nucleotide binding"/>
    <property type="evidence" value="ECO:0007669"/>
    <property type="project" value="InterPro"/>
</dbReference>
<organism evidence="2 3">
    <name type="scientific">Sporidiobolus salmonicolor</name>
    <name type="common">Yeast-like fungus</name>
    <name type="synonym">Sporobolomyces salmonicolor</name>
    <dbReference type="NCBI Taxonomy" id="5005"/>
    <lineage>
        <taxon>Eukaryota</taxon>
        <taxon>Fungi</taxon>
        <taxon>Dikarya</taxon>
        <taxon>Basidiomycota</taxon>
        <taxon>Pucciniomycotina</taxon>
        <taxon>Microbotryomycetes</taxon>
        <taxon>Sporidiobolales</taxon>
        <taxon>Sporidiobolaceae</taxon>
        <taxon>Sporobolomyces</taxon>
    </lineage>
</organism>
<dbReference type="PANTHER" id="PTHR42840">
    <property type="entry name" value="NAD(P)-BINDING ROSSMANN-FOLD SUPERFAMILY PROTEIN-RELATED"/>
    <property type="match status" value="1"/>
</dbReference>
<sequence length="364" mass="40064">MTASKVLRVGIAGCGEVAQVTHLPTLALLKHQYRVTALFDVSPGLLKHCSVKFGVAKTYTDFDDLIKDPEVDVVFILTADEYHASFAVAAADSGKAVFIEKPMALTQEHAKAIIEAEERNGVCIMVGYMRRYAPAYIVFKELVSELKQIDYVTVRDIIGDNSFFVEQSGAFPVKFDDFPSAANEDRIGRGTAIAKAALGDLASSARNVSTYRLLGSLGSHDLSAMRELLGVPKGCFAATRAKGPQPFITALFEYEGFTATYETGIDGVRVFDAFIEVMGDGKRIKLDYDTPYVKGLPITITVLESDQNGHHIERTIRPTYKDAYTIELEELYNCVVNSKKCKTGPQDAAQDLLIFDMVMKNLRN</sequence>
<dbReference type="EMBL" id="CENE01000002">
    <property type="protein sequence ID" value="CEQ39262.1"/>
    <property type="molecule type" value="Genomic_DNA"/>
</dbReference>
<dbReference type="Gene3D" id="3.30.360.10">
    <property type="entry name" value="Dihydrodipicolinate Reductase, domain 2"/>
    <property type="match status" value="1"/>
</dbReference>
<gene>
    <name evidence="2" type="primary">SPOSA6832_00769</name>
</gene>
<feature type="domain" description="Gfo/Idh/MocA-like oxidoreductase N-terminal" evidence="1">
    <location>
        <begin position="7"/>
        <end position="128"/>
    </location>
</feature>
<dbReference type="AlphaFoldDB" id="A0A0D6EGX1"/>
<reference evidence="3" key="1">
    <citation type="submission" date="2015-02" db="EMBL/GenBank/DDBJ databases">
        <authorList>
            <person name="Gon?alves P."/>
        </authorList>
    </citation>
    <scope>NUCLEOTIDE SEQUENCE [LARGE SCALE GENOMIC DNA]</scope>
</reference>
<dbReference type="SUPFAM" id="SSF55347">
    <property type="entry name" value="Glyceraldehyde-3-phosphate dehydrogenase-like, C-terminal domain"/>
    <property type="match status" value="1"/>
</dbReference>
<dbReference type="InterPro" id="IPR000683">
    <property type="entry name" value="Gfo/Idh/MocA-like_OxRdtase_N"/>
</dbReference>
<name>A0A0D6EGX1_SPOSA</name>
<dbReference type="GO" id="GO:0005737">
    <property type="term" value="C:cytoplasm"/>
    <property type="evidence" value="ECO:0007669"/>
    <property type="project" value="TreeGrafter"/>
</dbReference>
<dbReference type="InterPro" id="IPR036291">
    <property type="entry name" value="NAD(P)-bd_dom_sf"/>
</dbReference>
<accession>A0A0D6EGX1</accession>
<dbReference type="SUPFAM" id="SSF51735">
    <property type="entry name" value="NAD(P)-binding Rossmann-fold domains"/>
    <property type="match status" value="1"/>
</dbReference>
<dbReference type="GO" id="GO:0016491">
    <property type="term" value="F:oxidoreductase activity"/>
    <property type="evidence" value="ECO:0007669"/>
    <property type="project" value="TreeGrafter"/>
</dbReference>
<keyword evidence="3" id="KW-1185">Reference proteome</keyword>
<dbReference type="GO" id="GO:0006740">
    <property type="term" value="P:NADPH regeneration"/>
    <property type="evidence" value="ECO:0007669"/>
    <property type="project" value="TreeGrafter"/>
</dbReference>
<dbReference type="Pfam" id="PF01408">
    <property type="entry name" value="GFO_IDH_MocA"/>
    <property type="match status" value="1"/>
</dbReference>
<feature type="non-terminal residue" evidence="2">
    <location>
        <position position="1"/>
    </location>
</feature>
<dbReference type="Proteomes" id="UP000243876">
    <property type="component" value="Unassembled WGS sequence"/>
</dbReference>
<evidence type="ECO:0000313" key="3">
    <source>
        <dbReference type="Proteomes" id="UP000243876"/>
    </source>
</evidence>
<protein>
    <submittedName>
        <fullName evidence="2">SPOSA6832_00769-mRNA-1:cds</fullName>
    </submittedName>
</protein>
<evidence type="ECO:0000259" key="1">
    <source>
        <dbReference type="Pfam" id="PF01408"/>
    </source>
</evidence>
<evidence type="ECO:0000313" key="2">
    <source>
        <dbReference type="EMBL" id="CEQ39262.1"/>
    </source>
</evidence>
<dbReference type="Gene3D" id="3.40.50.720">
    <property type="entry name" value="NAD(P)-binding Rossmann-like Domain"/>
    <property type="match status" value="1"/>
</dbReference>
<dbReference type="PANTHER" id="PTHR42840:SF7">
    <property type="entry name" value="BINDING ROSSMANN FOLD OXIDOREDUCTASE, PUTATIVE (AFU_ORTHOLOGUE AFUA_4G10190)-RELATED"/>
    <property type="match status" value="1"/>
</dbReference>
<proteinExistence type="predicted"/>
<dbReference type="OrthoDB" id="446809at2759"/>